<evidence type="ECO:0000313" key="6">
    <source>
        <dbReference type="Proteomes" id="UP000094285"/>
    </source>
</evidence>
<dbReference type="GO" id="GO:0005516">
    <property type="term" value="F:calmodulin binding"/>
    <property type="evidence" value="ECO:0007669"/>
    <property type="project" value="TreeGrafter"/>
</dbReference>
<keyword evidence="1" id="KW-0175">Coiled coil</keyword>
<keyword evidence="6" id="KW-1185">Reference proteome</keyword>
<dbReference type="Gene3D" id="1.10.506.10">
    <property type="entry name" value="GTPase Activation - p120gap, domain 1"/>
    <property type="match status" value="1"/>
</dbReference>
<feature type="region of interest" description="Disordered" evidence="2">
    <location>
        <begin position="145"/>
        <end position="164"/>
    </location>
</feature>
<feature type="compositionally biased region" description="Low complexity" evidence="2">
    <location>
        <begin position="85"/>
        <end position="95"/>
    </location>
</feature>
<dbReference type="PROSITE" id="PS50021">
    <property type="entry name" value="CH"/>
    <property type="match status" value="1"/>
</dbReference>
<feature type="domain" description="Ras-GAP" evidence="3">
    <location>
        <begin position="996"/>
        <end position="1220"/>
    </location>
</feature>
<reference evidence="6" key="1">
    <citation type="submission" date="2016-05" db="EMBL/GenBank/DDBJ databases">
        <title>Comparative genomics of biotechnologically important yeasts.</title>
        <authorList>
            <consortium name="DOE Joint Genome Institute"/>
            <person name="Riley R."/>
            <person name="Haridas S."/>
            <person name="Wolfe K.H."/>
            <person name="Lopes M.R."/>
            <person name="Hittinger C.T."/>
            <person name="Goker M."/>
            <person name="Salamov A."/>
            <person name="Wisecaver J."/>
            <person name="Long T.M."/>
            <person name="Aerts A.L."/>
            <person name="Barry K."/>
            <person name="Choi C."/>
            <person name="Clum A."/>
            <person name="Coughlan A.Y."/>
            <person name="Deshpande S."/>
            <person name="Douglass A.P."/>
            <person name="Hanson S.J."/>
            <person name="Klenk H.-P."/>
            <person name="Labutti K."/>
            <person name="Lapidus A."/>
            <person name="Lindquist E."/>
            <person name="Lipzen A."/>
            <person name="Meier-Kolthoff J.P."/>
            <person name="Ohm R.A."/>
            <person name="Otillar R.P."/>
            <person name="Pangilinan J."/>
            <person name="Peng Y."/>
            <person name="Rokas A."/>
            <person name="Rosa C.A."/>
            <person name="Scheuner C."/>
            <person name="Sibirny A.A."/>
            <person name="Slot J.C."/>
            <person name="Stielow J.B."/>
            <person name="Sun H."/>
            <person name="Kurtzman C.P."/>
            <person name="Blackwell M."/>
            <person name="Grigoriev I.V."/>
            <person name="Jeffries T.W."/>
        </authorList>
    </citation>
    <scope>NUCLEOTIDE SEQUENCE [LARGE SCALE GENOMIC DNA]</scope>
    <source>
        <strain evidence="6">NRRL Y-17324</strain>
    </source>
</reference>
<dbReference type="Gene3D" id="1.10.418.10">
    <property type="entry name" value="Calponin-like domain"/>
    <property type="match status" value="1"/>
</dbReference>
<evidence type="ECO:0000313" key="5">
    <source>
        <dbReference type="EMBL" id="ODV80752.1"/>
    </source>
</evidence>
<dbReference type="SUPFAM" id="SSF143885">
    <property type="entry name" value="RGC domain-like"/>
    <property type="match status" value="1"/>
</dbReference>
<dbReference type="Pfam" id="PF00307">
    <property type="entry name" value="CH"/>
    <property type="match status" value="1"/>
</dbReference>
<feature type="compositionally biased region" description="Polar residues" evidence="2">
    <location>
        <begin position="69"/>
        <end position="84"/>
    </location>
</feature>
<dbReference type="GeneID" id="30981481"/>
<feature type="region of interest" description="Disordered" evidence="2">
    <location>
        <begin position="173"/>
        <end position="196"/>
    </location>
</feature>
<dbReference type="GO" id="GO:0005096">
    <property type="term" value="F:GTPase activator activity"/>
    <property type="evidence" value="ECO:0007669"/>
    <property type="project" value="TreeGrafter"/>
</dbReference>
<dbReference type="PROSITE" id="PS50018">
    <property type="entry name" value="RAS_GTPASE_ACTIV_2"/>
    <property type="match status" value="1"/>
</dbReference>
<feature type="region of interest" description="Disordered" evidence="2">
    <location>
        <begin position="69"/>
        <end position="132"/>
    </location>
</feature>
<evidence type="ECO:0000259" key="3">
    <source>
        <dbReference type="PROSITE" id="PS50018"/>
    </source>
</evidence>
<protein>
    <submittedName>
        <fullName evidence="5">Uncharacterized protein</fullName>
    </submittedName>
</protein>
<dbReference type="PANTHER" id="PTHR14149:SF14">
    <property type="entry name" value="CALPONIN-HOMOLOGY (CH) DOMAIN-CONTAINING PROTEIN"/>
    <property type="match status" value="1"/>
</dbReference>
<dbReference type="Pfam" id="PF00616">
    <property type="entry name" value="RasGAP"/>
    <property type="match status" value="1"/>
</dbReference>
<proteinExistence type="predicted"/>
<dbReference type="SUPFAM" id="SSF48350">
    <property type="entry name" value="GTPase activation domain, GAP"/>
    <property type="match status" value="1"/>
</dbReference>
<dbReference type="CDD" id="cd12206">
    <property type="entry name" value="RasGAP_IQGAP_related"/>
    <property type="match status" value="1"/>
</dbReference>
<dbReference type="PANTHER" id="PTHR14149">
    <property type="entry name" value="RAS GTPASE-ACTIVATING PROTEIN WITH IQ MOTIF"/>
    <property type="match status" value="1"/>
</dbReference>
<evidence type="ECO:0000256" key="1">
    <source>
        <dbReference type="SAM" id="Coils"/>
    </source>
</evidence>
<dbReference type="STRING" id="984487.A0A1E4SMZ0"/>
<accession>A0A1E4SMZ0</accession>
<feature type="compositionally biased region" description="Basic and acidic residues" evidence="2">
    <location>
        <begin position="107"/>
        <end position="123"/>
    </location>
</feature>
<dbReference type="PROSITE" id="PS50096">
    <property type="entry name" value="IQ"/>
    <property type="match status" value="5"/>
</dbReference>
<feature type="domain" description="Calponin-homology (CH)" evidence="4">
    <location>
        <begin position="204"/>
        <end position="311"/>
    </location>
</feature>
<dbReference type="InterPro" id="IPR036872">
    <property type="entry name" value="CH_dom_sf"/>
</dbReference>
<feature type="region of interest" description="Disordered" evidence="2">
    <location>
        <begin position="17"/>
        <end position="39"/>
    </location>
</feature>
<dbReference type="InterPro" id="IPR008936">
    <property type="entry name" value="Rho_GTPase_activation_prot"/>
</dbReference>
<dbReference type="GO" id="GO:0051015">
    <property type="term" value="F:actin filament binding"/>
    <property type="evidence" value="ECO:0007669"/>
    <property type="project" value="TreeGrafter"/>
</dbReference>
<dbReference type="SMART" id="SM00033">
    <property type="entry name" value="CH"/>
    <property type="match status" value="1"/>
</dbReference>
<dbReference type="SUPFAM" id="SSF47576">
    <property type="entry name" value="Calponin-homology domain, CH-domain"/>
    <property type="match status" value="1"/>
</dbReference>
<sequence length="1648" mass="188916">MTSPRKVALRYLESLGDDSPVRMPLQPTQKFNSPARPKDEDLDALAKQLNITPSGVSPSKTALLRTRFESPSVTVSSFKTPLNKSSLTSSSRTGSPIKKGSHGSNATERRALVENKPDLHTNEGAEDSELPSWAKKNYKDVLTRLPARNTPTAPRNTSLHHDTPTTIAPLKQQMSTPAPAPKARPFLQSPSNSTARDSPGYEYLCRIQAIKQWLEQVLDEPIAQEPVQLIAYIRNGIHLAKLANVILPSKRNVFTNDSKLQFRHTENINRFFGLLDYMNVPDLFRFELTDLYDAKNVPKVWFCLHAMSYMLNKSDQGYPRIQNLVDQVDFDDDDIRQANRALVGSGLPNFASADTGDASQPDNSYMAKMTESPTRAIPRPVEKASRLVEIQVSVRQPSPPPSFPKKFVSSAIQTDEINPFRVDLNAASTSNSVGTSTFSSRLHEYQAAPLYTFDEEPVQLRQKAPKPIVNLAEIDTNTANIIKLQSLARGANFRYKMFVDKIMLKSFSDELSYLLCIIRGNLSRSRTIHRHRDELLYYKTEVVELQAMIRSKLARNRRNVDFGDSHNDIQNLQSIARGHVLRYKVKRDQMALWRQTDAITDLQSVVRRNRVYQYSRVVLPHLSSIEELVVSLQSLCRGYLAKNSTRYIGTSLSKDAALIQFQAVLRGAIVRGSIEKKRKAVGIHLPGLLELQSIARGGISRSQLCNDVLLTLLYEDQVLNELYAKIRANKLRKQVQRTKFALEFYEQKAIVPVQTLFRGVLTRFKKEIMLDDMYQEVDSLILFQSIIRGNRIRYNYREMIIYYHYNIEKVIKAQSIFRSKITQHAYHSLVNLKNPSLGTISKFAYLLTDNDIDYREEIELSDLKDRIIESSKTNEDLENQIESLDIKLGLLDKNKITIEEFMKNKKKPALGGPSTSLDMGAKTMDKLNKNSRQRIELYQSMFYLLQTKPAYFIRLFKALGGPTNADEESSKTLKDLQSIILLIFPITDLSVNEHSREEYFFIKFILDLMKYDIENNCPLITEITKAQSCHWIEYFLNFNNHTYQRQHLKSLTGGVIDHIIENEELSFESDPCEIYAEIANKEIKVDGYTSKNMEGITPQVAIKTPEVSSQFIENLMNLREISTDFLNILDQNISKIPLHVRLICNQCYKLSKIQFPSKPNQQHLAVAGVVFIKHYISNILQYPENFGYLVRDPFNPSIINSFKCGKNLKSLARVLLQLFSLKPFSDNFLKPLNDYLTSSSDITKLIISRLIDVDGLEQEYQMNDYNDIINHARPSLTMNVSKMIEVEKFISERIDIMAPSSDDQLFANITTLNNTLNTLDDYMTLTEFGSITLNLNPTTKEDSLADSKYRSMLTQVKRCVIYIIRIQQGENLLELLISGIQDQHEQKFKEIVSTEKKEIQQSKSNEKKNPYYRTSLGDLSLITYHELKKMALNLIIKLETEGHVTRKNCYQDILNNIAIDIKTKDSQRSSRKSQLEITLKAIEKLSDKQKFLRKQLSDYNNHIEKILSQLQSKPKDRKIFNIIPVFSKQYFYHRELRKRNRLPKFGSYKYSAKKLMDQGILLDFGGVNFGSSKLDLMFSCNEVGKFIVEVATGGSVSLPGAFNVITLDELLNIQYEGTEKIEMFDDLHMVFRSETLISFIFRKFYDIH</sequence>
<evidence type="ECO:0000256" key="2">
    <source>
        <dbReference type="SAM" id="MobiDB-lite"/>
    </source>
</evidence>
<dbReference type="InterPro" id="IPR001936">
    <property type="entry name" value="RasGAP_dom"/>
</dbReference>
<feature type="coiled-coil region" evidence="1">
    <location>
        <begin position="860"/>
        <end position="894"/>
    </location>
</feature>
<dbReference type="Proteomes" id="UP000094285">
    <property type="component" value="Unassembled WGS sequence"/>
</dbReference>
<gene>
    <name evidence="5" type="ORF">CANTADRAFT_25168</name>
</gene>
<dbReference type="Pfam" id="PF03836">
    <property type="entry name" value="RasGAP_C"/>
    <property type="match status" value="1"/>
</dbReference>
<dbReference type="InterPro" id="IPR000593">
    <property type="entry name" value="RasGAP_C"/>
</dbReference>
<dbReference type="RefSeq" id="XP_020065874.1">
    <property type="nucleotide sequence ID" value="XM_020207344.1"/>
</dbReference>
<dbReference type="OrthoDB" id="775356at2759"/>
<dbReference type="EMBL" id="KV453910">
    <property type="protein sequence ID" value="ODV80752.1"/>
    <property type="molecule type" value="Genomic_DNA"/>
</dbReference>
<dbReference type="GO" id="GO:0110085">
    <property type="term" value="C:mitotic actomyosin contractile ring"/>
    <property type="evidence" value="ECO:0007669"/>
    <property type="project" value="TreeGrafter"/>
</dbReference>
<evidence type="ECO:0000259" key="4">
    <source>
        <dbReference type="PROSITE" id="PS50021"/>
    </source>
</evidence>
<dbReference type="CDD" id="cd21206">
    <property type="entry name" value="CH_IQGAP"/>
    <property type="match status" value="1"/>
</dbReference>
<dbReference type="InterPro" id="IPR001715">
    <property type="entry name" value="CH_dom"/>
</dbReference>
<organism evidence="5 6">
    <name type="scientific">Suhomyces tanzawaensis NRRL Y-17324</name>
    <dbReference type="NCBI Taxonomy" id="984487"/>
    <lineage>
        <taxon>Eukaryota</taxon>
        <taxon>Fungi</taxon>
        <taxon>Dikarya</taxon>
        <taxon>Ascomycota</taxon>
        <taxon>Saccharomycotina</taxon>
        <taxon>Pichiomycetes</taxon>
        <taxon>Debaryomycetaceae</taxon>
        <taxon>Suhomyces</taxon>
    </lineage>
</organism>
<name>A0A1E4SMZ0_9ASCO</name>
<dbReference type="GO" id="GO:1903479">
    <property type="term" value="P:mitotic actomyosin contractile ring assembly actin filament organization"/>
    <property type="evidence" value="ECO:0007669"/>
    <property type="project" value="TreeGrafter"/>
</dbReference>